<dbReference type="EMBL" id="CP002869">
    <property type="protein sequence ID" value="AEI46025.1"/>
    <property type="molecule type" value="Genomic_DNA"/>
</dbReference>
<accession>F8FA52</accession>
<dbReference type="HOGENOM" id="CLU_3255080_0_0_9"/>
<gene>
    <name evidence="1" type="ordered locus">KNP414_07531</name>
</gene>
<protein>
    <submittedName>
        <fullName evidence="1">Uncharacterized protein</fullName>
    </submittedName>
</protein>
<reference evidence="1 2" key="2">
    <citation type="journal article" date="2013" name="Genome Announc.">
        <title>Genome Sequence of Growth-Improving Paenibacillus mucilaginosus Strain KNP414.</title>
        <authorList>
            <person name="Lu J.J."/>
            <person name="Wang J.F."/>
            <person name="Hu X.F."/>
        </authorList>
    </citation>
    <scope>NUCLEOTIDE SEQUENCE [LARGE SCALE GENOMIC DNA]</scope>
    <source>
        <strain evidence="1 2">KNP414</strain>
    </source>
</reference>
<evidence type="ECO:0000313" key="1">
    <source>
        <dbReference type="EMBL" id="AEI46025.1"/>
    </source>
</evidence>
<name>F8FA52_PAEMK</name>
<proteinExistence type="predicted"/>
<sequence length="42" mass="5042">MLTFNYDITFEKSSQQYSQKIYLFARMEMKTSLMHQSSRAIS</sequence>
<evidence type="ECO:0000313" key="2">
    <source>
        <dbReference type="Proteomes" id="UP000006620"/>
    </source>
</evidence>
<dbReference type="AlphaFoldDB" id="F8FA52"/>
<dbReference type="Proteomes" id="UP000006620">
    <property type="component" value="Chromosome"/>
</dbReference>
<reference evidence="2" key="1">
    <citation type="submission" date="2011-06" db="EMBL/GenBank/DDBJ databases">
        <title>Complete genome sequence of Paenibacillus mucilaginosus KNP414.</title>
        <authorList>
            <person name="Wang J."/>
            <person name="Hu S."/>
            <person name="Hu X."/>
            <person name="Zhang B."/>
            <person name="Dong D."/>
            <person name="Zhang S."/>
            <person name="Zhao K."/>
            <person name="Wu D."/>
        </authorList>
    </citation>
    <scope>NUCLEOTIDE SEQUENCE [LARGE SCALE GENOMIC DNA]</scope>
    <source>
        <strain evidence="2">KNP414</strain>
    </source>
</reference>
<dbReference type="KEGG" id="pms:KNP414_07531"/>
<organism evidence="1 2">
    <name type="scientific">Paenibacillus mucilaginosus (strain KNP414)</name>
    <dbReference type="NCBI Taxonomy" id="1036673"/>
    <lineage>
        <taxon>Bacteria</taxon>
        <taxon>Bacillati</taxon>
        <taxon>Bacillota</taxon>
        <taxon>Bacilli</taxon>
        <taxon>Bacillales</taxon>
        <taxon>Paenibacillaceae</taxon>
        <taxon>Paenibacillus</taxon>
    </lineage>
</organism>